<name>A0A6J4PDD2_9ACTN</name>
<evidence type="ECO:0000313" key="2">
    <source>
        <dbReference type="EMBL" id="CAA9410782.1"/>
    </source>
</evidence>
<feature type="compositionally biased region" description="Low complexity" evidence="1">
    <location>
        <begin position="57"/>
        <end position="71"/>
    </location>
</feature>
<protein>
    <submittedName>
        <fullName evidence="2">Uncharacterized protein</fullName>
    </submittedName>
</protein>
<dbReference type="AlphaFoldDB" id="A0A6J4PDD2"/>
<feature type="non-terminal residue" evidence="2">
    <location>
        <position position="1"/>
    </location>
</feature>
<dbReference type="EMBL" id="CADCUZ010000052">
    <property type="protein sequence ID" value="CAA9410782.1"/>
    <property type="molecule type" value="Genomic_DNA"/>
</dbReference>
<feature type="region of interest" description="Disordered" evidence="1">
    <location>
        <begin position="1"/>
        <end position="149"/>
    </location>
</feature>
<evidence type="ECO:0000256" key="1">
    <source>
        <dbReference type="SAM" id="MobiDB-lite"/>
    </source>
</evidence>
<sequence length="149" mass="15496">DHRRAEQGPDAQGLRGDVQPGRPLGGRRARGRPRGGPPGGAGDGLRRAPQGRRQEDAGGVPRPALRGAPRAGRGGHGRRPLDDDGHPRGPLRDRAVRGHSADRPPGRGPPHALLPLGRRQEHGPVAHHGHARLNAAAGDESSANGHASL</sequence>
<feature type="compositionally biased region" description="Basic and acidic residues" evidence="1">
    <location>
        <begin position="79"/>
        <end position="105"/>
    </location>
</feature>
<organism evidence="2">
    <name type="scientific">uncultured Rubrobacteraceae bacterium</name>
    <dbReference type="NCBI Taxonomy" id="349277"/>
    <lineage>
        <taxon>Bacteria</taxon>
        <taxon>Bacillati</taxon>
        <taxon>Actinomycetota</taxon>
        <taxon>Rubrobacteria</taxon>
        <taxon>Rubrobacterales</taxon>
        <taxon>Rubrobacteraceae</taxon>
        <taxon>environmental samples</taxon>
    </lineage>
</organism>
<proteinExistence type="predicted"/>
<gene>
    <name evidence="2" type="ORF">AVDCRST_MAG55-1335</name>
</gene>
<reference evidence="2" key="1">
    <citation type="submission" date="2020-02" db="EMBL/GenBank/DDBJ databases">
        <authorList>
            <person name="Meier V. D."/>
        </authorList>
    </citation>
    <scope>NUCLEOTIDE SEQUENCE</scope>
    <source>
        <strain evidence="2">AVDCRST_MAG55</strain>
    </source>
</reference>
<accession>A0A6J4PDD2</accession>
<feature type="non-terminal residue" evidence="2">
    <location>
        <position position="149"/>
    </location>
</feature>